<organism evidence="1 2">
    <name type="scientific">Brassica cretica</name>
    <name type="common">Mustard</name>
    <dbReference type="NCBI Taxonomy" id="69181"/>
    <lineage>
        <taxon>Eukaryota</taxon>
        <taxon>Viridiplantae</taxon>
        <taxon>Streptophyta</taxon>
        <taxon>Embryophyta</taxon>
        <taxon>Tracheophyta</taxon>
        <taxon>Spermatophyta</taxon>
        <taxon>Magnoliopsida</taxon>
        <taxon>eudicotyledons</taxon>
        <taxon>Gunneridae</taxon>
        <taxon>Pentapetalae</taxon>
        <taxon>rosids</taxon>
        <taxon>malvids</taxon>
        <taxon>Brassicales</taxon>
        <taxon>Brassicaceae</taxon>
        <taxon>Brassiceae</taxon>
        <taxon>Brassica</taxon>
    </lineage>
</organism>
<reference evidence="1" key="1">
    <citation type="submission" date="2019-12" db="EMBL/GenBank/DDBJ databases">
        <title>Genome sequencing and annotation of Brassica cretica.</title>
        <authorList>
            <person name="Studholme D.J."/>
            <person name="Sarris P."/>
        </authorList>
    </citation>
    <scope>NUCLEOTIDE SEQUENCE</scope>
    <source>
        <strain evidence="1">PFS-109/04</strain>
        <tissue evidence="1">Leaf</tissue>
    </source>
</reference>
<accession>A0A8S9P1D0</accession>
<dbReference type="AlphaFoldDB" id="A0A8S9P1D0"/>
<evidence type="ECO:0000313" key="2">
    <source>
        <dbReference type="Proteomes" id="UP000712600"/>
    </source>
</evidence>
<dbReference type="EMBL" id="QGKX02001521">
    <property type="protein sequence ID" value="KAF3508515.1"/>
    <property type="molecule type" value="Genomic_DNA"/>
</dbReference>
<sequence length="87" mass="8683">MAPLVACHSSTTPSSGSITMAFNGTAASSGSGVCWGCTCTLTLPPSFDVGDERGAAEGFGYDGSVLDEDVVAVVSDDEDSAVGNWMG</sequence>
<dbReference type="Proteomes" id="UP000712600">
    <property type="component" value="Unassembled WGS sequence"/>
</dbReference>
<protein>
    <submittedName>
        <fullName evidence="1">Uncharacterized protein</fullName>
    </submittedName>
</protein>
<comment type="caution">
    <text evidence="1">The sequence shown here is derived from an EMBL/GenBank/DDBJ whole genome shotgun (WGS) entry which is preliminary data.</text>
</comment>
<name>A0A8S9P1D0_BRACR</name>
<proteinExistence type="predicted"/>
<gene>
    <name evidence="1" type="ORF">F2Q69_00001006</name>
</gene>
<evidence type="ECO:0000313" key="1">
    <source>
        <dbReference type="EMBL" id="KAF3508515.1"/>
    </source>
</evidence>